<dbReference type="HOGENOM" id="CLU_128288_0_0_1"/>
<sequence length="165" mass="19426">MEAVYNGIQSVYGCLFLSQAQRALSGLHEYPFPLQSCYHMEFMIEDFQFEVKHRYPHRTDILGIAEKVEQSIRSEYGGIMPGDLFDIYERREATSQNLTPREIETLQKLLAKWQDTTAIEKEYSFLRLDLHYPDHKIIHDTEEHAADTAEKMKQWLLARHGTLEF</sequence>
<name>A0A022VW81_TRIRU</name>
<accession>A0A022VW81</accession>
<dbReference type="AlphaFoldDB" id="A0A022VW81"/>
<protein>
    <submittedName>
        <fullName evidence="1">Uncharacterized protein</fullName>
    </submittedName>
</protein>
<dbReference type="Proteomes" id="UP000023758">
    <property type="component" value="Unassembled WGS sequence"/>
</dbReference>
<dbReference type="OrthoDB" id="10295564at2759"/>
<dbReference type="EMBL" id="KK207889">
    <property type="protein sequence ID" value="EZF50169.1"/>
    <property type="molecule type" value="Genomic_DNA"/>
</dbReference>
<organism evidence="1">
    <name type="scientific">Trichophyton rubrum CBS 288.86</name>
    <dbReference type="NCBI Taxonomy" id="1215330"/>
    <lineage>
        <taxon>Eukaryota</taxon>
        <taxon>Fungi</taxon>
        <taxon>Dikarya</taxon>
        <taxon>Ascomycota</taxon>
        <taxon>Pezizomycotina</taxon>
        <taxon>Eurotiomycetes</taxon>
        <taxon>Eurotiomycetidae</taxon>
        <taxon>Onygenales</taxon>
        <taxon>Arthrodermataceae</taxon>
        <taxon>Trichophyton</taxon>
    </lineage>
</organism>
<evidence type="ECO:0000313" key="1">
    <source>
        <dbReference type="EMBL" id="EZF50169.1"/>
    </source>
</evidence>
<proteinExistence type="predicted"/>
<dbReference type="EMBL" id="KK207889">
    <property type="protein sequence ID" value="EZF50168.1"/>
    <property type="molecule type" value="Genomic_DNA"/>
</dbReference>
<gene>
    <name evidence="1" type="ORF">H103_06277</name>
</gene>
<reference evidence="1" key="1">
    <citation type="submission" date="2014-02" db="EMBL/GenBank/DDBJ databases">
        <title>The Genome Sequence of Trichophyton rubrum (morphotype fischeri) CBS 288.86.</title>
        <authorList>
            <consortium name="The Broad Institute Genomics Platform"/>
            <person name="Cuomo C.A."/>
            <person name="White T.C."/>
            <person name="Graser Y."/>
            <person name="Martinez-Rossi N."/>
            <person name="Heitman J."/>
            <person name="Young S.K."/>
            <person name="Zeng Q."/>
            <person name="Gargeya S."/>
            <person name="Abouelleil A."/>
            <person name="Alvarado L."/>
            <person name="Chapman S.B."/>
            <person name="Gainer-Dewar J."/>
            <person name="Goldberg J."/>
            <person name="Griggs A."/>
            <person name="Gujja S."/>
            <person name="Hansen M."/>
            <person name="Howarth C."/>
            <person name="Imamovic A."/>
            <person name="Larimer J."/>
            <person name="Martinez D."/>
            <person name="Murphy C."/>
            <person name="Pearson M.D."/>
            <person name="Persinoti G."/>
            <person name="Poon T."/>
            <person name="Priest M."/>
            <person name="Roberts A.D."/>
            <person name="Saif S."/>
            <person name="Shea T.D."/>
            <person name="Sykes S.N."/>
            <person name="Wortman J."/>
            <person name="Nusbaum C."/>
            <person name="Birren B."/>
        </authorList>
    </citation>
    <scope>NUCLEOTIDE SEQUENCE [LARGE SCALE GENOMIC DNA]</scope>
    <source>
        <strain evidence="1">CBS 288.86</strain>
    </source>
</reference>